<dbReference type="EMBL" id="KV461438">
    <property type="protein sequence ID" value="OCA14578.1"/>
    <property type="molecule type" value="Genomic_DNA"/>
</dbReference>
<dbReference type="PANTHER" id="PTHR14819:SF19">
    <property type="entry name" value="LOW QUALITY PROTEIN: UP-REGULATOR OF CELL PROLIFERATION-LIKE"/>
    <property type="match status" value="1"/>
</dbReference>
<feature type="domain" description="Interferon-induced very large GTPase 1" evidence="2">
    <location>
        <begin position="1"/>
        <end position="55"/>
    </location>
</feature>
<gene>
    <name evidence="3" type="ORF">XENTR_v90026390mg</name>
</gene>
<protein>
    <recommendedName>
        <fullName evidence="2">Interferon-induced very large GTPase 1 domain-containing protein</fullName>
    </recommendedName>
</protein>
<keyword evidence="1" id="KW-0175">Coiled coil</keyword>
<dbReference type="InterPro" id="IPR052986">
    <property type="entry name" value="VLIG_GTPase"/>
</dbReference>
<dbReference type="AlphaFoldDB" id="A0A1B8XV92"/>
<name>A0A1B8XV92_XENTR</name>
<proteinExistence type="predicted"/>
<reference evidence="3" key="1">
    <citation type="submission" date="2009-11" db="EMBL/GenBank/DDBJ databases">
        <authorList>
            <consortium name="US DOE Joint Genome Institute (JGI-PGF)"/>
            <person name="Ottilar R."/>
            <person name="Schmutz J."/>
            <person name="Salamov A."/>
            <person name="Cheng J.F."/>
            <person name="Lucas S."/>
            <person name="Pitluck S."/>
            <person name="Gundlach H."/>
            <person name="Guo Y."/>
            <person name="Haberer G."/>
            <person name="Nasrallah J."/>
            <person name="Mayer K.F.X."/>
            <person name="van de Peer Y."/>
            <person name="Weigel D."/>
            <person name="Grigoriev I.V."/>
        </authorList>
    </citation>
    <scope>NUCLEOTIDE SEQUENCE</scope>
    <source>
        <strain evidence="3">Nigerian</strain>
    </source>
</reference>
<accession>A0A1B8XV92</accession>
<dbReference type="Pfam" id="PF25974">
    <property type="entry name" value="URGCP_9th"/>
    <property type="match status" value="1"/>
</dbReference>
<reference evidence="3" key="3">
    <citation type="submission" date="2016-05" db="EMBL/GenBank/DDBJ databases">
        <title>WGS assembly of Xenopus tropicalis.</title>
        <authorList>
            <person name="Sessions A."/>
            <person name="Jenkins J."/>
            <person name="Mitros T."/>
            <person name="Lyons J.T."/>
            <person name="Dichmann D.S."/>
            <person name="Robert J."/>
            <person name="Harland R.M."/>
            <person name="Rokhsar D.S."/>
        </authorList>
    </citation>
    <scope>NUCLEOTIDE SEQUENCE</scope>
    <source>
        <strain evidence="3">Nigerian</strain>
    </source>
</reference>
<evidence type="ECO:0000313" key="3">
    <source>
        <dbReference type="EMBL" id="OCA14578.1"/>
    </source>
</evidence>
<dbReference type="PANTHER" id="PTHR14819">
    <property type="entry name" value="GTP-BINDING"/>
    <property type="match status" value="1"/>
</dbReference>
<sequence length="296" mass="35523">MLDLLQKYFKNKENNVHLIEKYREDFSRRVHSLQRELNSSAELKIDEAIKIQKQKRQLNNIQKTYKETIEEKVANLIEQVRERKSQLGDDEIEKEFENMWESTMAELPKHLLQKRNVSQEMLLELKRDLSNRGSSIKEKLLSVKHLEEFGKDKFQIKDEHIDLKWYSLKGVKQFWNNECHDKTASLAFSLIRRCSKYVSEKDKIEEDYDGTYCQELLNIINERLREEDAKKLHITHEFDLDLKLHVLGSAARMFGEMHLRFLNTDPILCLERLKPHYFTTFKNIFQEKDETQSRTK</sequence>
<reference evidence="3" key="2">
    <citation type="journal article" date="2010" name="Science">
        <title>The genome of the Western clawed frog Xenopus tropicalis.</title>
        <authorList>
            <person name="Hellsten U."/>
            <person name="Harland R.M."/>
            <person name="Gilchrist M.J."/>
            <person name="Hendrix D."/>
            <person name="Jurka J."/>
            <person name="Kapitonov V."/>
            <person name="Ovcharenko I."/>
            <person name="Putnam N.H."/>
            <person name="Shu S."/>
            <person name="Taher L."/>
            <person name="Blitz I.L."/>
            <person name="Blumberg B."/>
            <person name="Dichmann D.S."/>
            <person name="Dubchak I."/>
            <person name="Amaya E."/>
            <person name="Detter J.C."/>
            <person name="Fletcher R."/>
            <person name="Gerhard D.S."/>
            <person name="Goodstein D."/>
            <person name="Graves T."/>
            <person name="Grigoriev I.V."/>
            <person name="Grimwood J."/>
            <person name="Kawashima T."/>
            <person name="Lindquist E."/>
            <person name="Lucas S.M."/>
            <person name="Mead P.E."/>
            <person name="Mitros T."/>
            <person name="Ogino H."/>
            <person name="Ohta Y."/>
            <person name="Poliakov A.V."/>
            <person name="Pollet N."/>
            <person name="Robert J."/>
            <person name="Salamov A."/>
            <person name="Sater A.K."/>
            <person name="Schmutz J."/>
            <person name="Terry A."/>
            <person name="Vize P.D."/>
            <person name="Warren W.C."/>
            <person name="Wells D."/>
            <person name="Wills A."/>
            <person name="Wilson R.K."/>
            <person name="Zimmerman L.B."/>
            <person name="Zorn A.M."/>
            <person name="Grainger R."/>
            <person name="Grammer T."/>
            <person name="Khokha M.K."/>
            <person name="Richardson P.M."/>
            <person name="Rokhsar D.S."/>
        </authorList>
    </citation>
    <scope>NUCLEOTIDE SEQUENCE [LARGE SCALE GENOMIC DNA]</scope>
    <source>
        <strain evidence="3">Nigerian</strain>
    </source>
</reference>
<evidence type="ECO:0000256" key="1">
    <source>
        <dbReference type="SAM" id="Coils"/>
    </source>
</evidence>
<feature type="coiled-coil region" evidence="1">
    <location>
        <begin position="51"/>
        <end position="86"/>
    </location>
</feature>
<organism evidence="3">
    <name type="scientific">Xenopus tropicalis</name>
    <name type="common">Western clawed frog</name>
    <name type="synonym">Silurana tropicalis</name>
    <dbReference type="NCBI Taxonomy" id="8364"/>
    <lineage>
        <taxon>Eukaryota</taxon>
        <taxon>Metazoa</taxon>
        <taxon>Chordata</taxon>
        <taxon>Craniata</taxon>
        <taxon>Vertebrata</taxon>
        <taxon>Euteleostomi</taxon>
        <taxon>Amphibia</taxon>
        <taxon>Batrachia</taxon>
        <taxon>Anura</taxon>
        <taxon>Pipoidea</taxon>
        <taxon>Pipidae</taxon>
        <taxon>Xenopodinae</taxon>
        <taxon>Xenopus</taxon>
        <taxon>Silurana</taxon>
    </lineage>
</organism>
<evidence type="ECO:0000259" key="2">
    <source>
        <dbReference type="Pfam" id="PF25974"/>
    </source>
</evidence>
<dbReference type="InterPro" id="IPR058641">
    <property type="entry name" value="GVIN1_dom"/>
</dbReference>